<feature type="compositionally biased region" description="Low complexity" evidence="1">
    <location>
        <begin position="436"/>
        <end position="447"/>
    </location>
</feature>
<gene>
    <name evidence="3" type="ORF">HETSPECPRED_010166</name>
</gene>
<evidence type="ECO:0000313" key="3">
    <source>
        <dbReference type="EMBL" id="CAF9910743.1"/>
    </source>
</evidence>
<feature type="compositionally biased region" description="Polar residues" evidence="1">
    <location>
        <begin position="425"/>
        <end position="435"/>
    </location>
</feature>
<name>A0A8H3ESC1_9LECA</name>
<dbReference type="EMBL" id="CAJPDS010000009">
    <property type="protein sequence ID" value="CAF9910743.1"/>
    <property type="molecule type" value="Genomic_DNA"/>
</dbReference>
<evidence type="ECO:0000313" key="4">
    <source>
        <dbReference type="Proteomes" id="UP000664521"/>
    </source>
</evidence>
<feature type="region of interest" description="Disordered" evidence="1">
    <location>
        <begin position="545"/>
        <end position="570"/>
    </location>
</feature>
<evidence type="ECO:0000259" key="2">
    <source>
        <dbReference type="Pfam" id="PF08595"/>
    </source>
</evidence>
<feature type="compositionally biased region" description="Basic and acidic residues" evidence="1">
    <location>
        <begin position="19"/>
        <end position="33"/>
    </location>
</feature>
<feature type="compositionally biased region" description="Basic and acidic residues" evidence="1">
    <location>
        <begin position="403"/>
        <end position="412"/>
    </location>
</feature>
<feature type="region of interest" description="Disordered" evidence="1">
    <location>
        <begin position="304"/>
        <end position="447"/>
    </location>
</feature>
<evidence type="ECO:0000256" key="1">
    <source>
        <dbReference type="SAM" id="MobiDB-lite"/>
    </source>
</evidence>
<proteinExistence type="predicted"/>
<feature type="region of interest" description="Disordered" evidence="1">
    <location>
        <begin position="74"/>
        <end position="101"/>
    </location>
</feature>
<feature type="compositionally biased region" description="Acidic residues" evidence="1">
    <location>
        <begin position="82"/>
        <end position="98"/>
    </location>
</feature>
<dbReference type="PANTHER" id="PTHR28232:SF1">
    <property type="entry name" value="TRANSCRIPTIONAL REGULATORY PROTEIN RXT2"/>
    <property type="match status" value="1"/>
</dbReference>
<dbReference type="GO" id="GO:0005829">
    <property type="term" value="C:cytosol"/>
    <property type="evidence" value="ECO:0007669"/>
    <property type="project" value="TreeGrafter"/>
</dbReference>
<dbReference type="Pfam" id="PF08595">
    <property type="entry name" value="RXT2_N"/>
    <property type="match status" value="1"/>
</dbReference>
<dbReference type="InterPro" id="IPR013904">
    <property type="entry name" value="RXT2_N"/>
</dbReference>
<feature type="domain" description="Transcriptional regulatory protein RXT2 N-terminal" evidence="2">
    <location>
        <begin position="36"/>
        <end position="170"/>
    </location>
</feature>
<dbReference type="InterPro" id="IPR039602">
    <property type="entry name" value="Rxt2"/>
</dbReference>
<feature type="compositionally biased region" description="Basic and acidic residues" evidence="1">
    <location>
        <begin position="383"/>
        <end position="393"/>
    </location>
</feature>
<protein>
    <recommendedName>
        <fullName evidence="2">Transcriptional regulatory protein RXT2 N-terminal domain-containing protein</fullName>
    </recommendedName>
</protein>
<keyword evidence="4" id="KW-1185">Reference proteome</keyword>
<feature type="compositionally biased region" description="Acidic residues" evidence="1">
    <location>
        <begin position="371"/>
        <end position="382"/>
    </location>
</feature>
<feature type="region of interest" description="Disordered" evidence="1">
    <location>
        <begin position="219"/>
        <end position="239"/>
    </location>
</feature>
<reference evidence="3" key="1">
    <citation type="submission" date="2021-03" db="EMBL/GenBank/DDBJ databases">
        <authorList>
            <person name="Tagirdzhanova G."/>
        </authorList>
    </citation>
    <scope>NUCLEOTIDE SEQUENCE</scope>
</reference>
<dbReference type="Proteomes" id="UP000664521">
    <property type="component" value="Unassembled WGS sequence"/>
</dbReference>
<dbReference type="OrthoDB" id="2405722at2759"/>
<accession>A0A8H3ESC1</accession>
<comment type="caution">
    <text evidence="3">The sequence shown here is derived from an EMBL/GenBank/DDBJ whole genome shotgun (WGS) entry which is preliminary data.</text>
</comment>
<dbReference type="PANTHER" id="PTHR28232">
    <property type="entry name" value="TRANSCRIPTIONAL REGULATORY PROTEIN RXT2"/>
    <property type="match status" value="1"/>
</dbReference>
<dbReference type="GO" id="GO:0033698">
    <property type="term" value="C:Rpd3L complex"/>
    <property type="evidence" value="ECO:0007669"/>
    <property type="project" value="TreeGrafter"/>
</dbReference>
<organism evidence="3 4">
    <name type="scientific">Heterodermia speciosa</name>
    <dbReference type="NCBI Taxonomy" id="116794"/>
    <lineage>
        <taxon>Eukaryota</taxon>
        <taxon>Fungi</taxon>
        <taxon>Dikarya</taxon>
        <taxon>Ascomycota</taxon>
        <taxon>Pezizomycotina</taxon>
        <taxon>Lecanoromycetes</taxon>
        <taxon>OSLEUM clade</taxon>
        <taxon>Lecanoromycetidae</taxon>
        <taxon>Caliciales</taxon>
        <taxon>Physciaceae</taxon>
        <taxon>Heterodermia</taxon>
    </lineage>
</organism>
<feature type="compositionally biased region" description="Polar residues" evidence="1">
    <location>
        <begin position="225"/>
        <end position="236"/>
    </location>
</feature>
<sequence length="570" mass="62960">MATQAALTAETIAGLRRASGRDHYSSESDDTIRRPTNRGSKLKRRAEFVREGQLDRPNGLRRITHAGYQRTILKRNPRRYDEDGDELEDDEVDEEADAEAARRNPYSHIHIEEILAPLTSAAALPNHPSLSVPYTSKTLNNMTDQACSMLHRERKALYAVKNLLTRFRGDDSYVPCGALNSEVDTAIFDTEPIYRRIMTAKLHMHTVDNVQEVPVPGKLTAGAPNGTNPQSRSDSVNGLGFLALGGSTTSLNLPPVTAAQAEQQPAQRNVQAVLVQEIGVSPVPARPLNGDRVDSAERVIGSGETAIRDGNAHEAPVAQNKETTEATEESQTEGPQRASEVQATTAATSSPRRTDTLSQYPREMALPSPESLEDEVEADGGGDQDHPIVDERSNSTVPEDIEMIDKEPHEEVQNDSQPAPHRMTTRAQAQALSENSASSRTRSASPASFVPPVIHPLYQMPDSAHPDRDLGLPAHEAEETRRILVTYVQKQEEVVRGAAKLYEGLLRANRMRKTVFKWCKAEGHIGEMSDGEDWYDKDEWGLEEDLKKGHDDEEEDVTTQGKKTRKTRAQ</sequence>
<dbReference type="AlphaFoldDB" id="A0A8H3ESC1"/>
<feature type="region of interest" description="Disordered" evidence="1">
    <location>
        <begin position="13"/>
        <end position="44"/>
    </location>
</feature>